<comment type="caution">
    <text evidence="10">The sequence shown here is derived from an EMBL/GenBank/DDBJ whole genome shotgun (WGS) entry which is preliminary data.</text>
</comment>
<dbReference type="InterPro" id="IPR036388">
    <property type="entry name" value="WH-like_DNA-bd_sf"/>
</dbReference>
<dbReference type="InterPro" id="IPR055207">
    <property type="entry name" value="POLR3C_WHD"/>
</dbReference>
<comment type="subcellular location">
    <subcellularLocation>
        <location evidence="1 6">Nucleus</location>
    </subcellularLocation>
</comment>
<evidence type="ECO:0000259" key="8">
    <source>
        <dbReference type="Pfam" id="PF08221"/>
    </source>
</evidence>
<keyword evidence="4 6" id="KW-0804">Transcription</keyword>
<evidence type="ECO:0000256" key="3">
    <source>
        <dbReference type="ARBA" id="ARBA00022478"/>
    </source>
</evidence>
<dbReference type="PANTHER" id="PTHR12949:SF0">
    <property type="entry name" value="DNA-DIRECTED RNA POLYMERASE III SUBUNIT RPC3"/>
    <property type="match status" value="1"/>
</dbReference>
<evidence type="ECO:0000313" key="10">
    <source>
        <dbReference type="EMBL" id="KAK7873452.1"/>
    </source>
</evidence>
<organism evidence="10 11">
    <name type="scientific">Gryllus longicercus</name>
    <dbReference type="NCBI Taxonomy" id="2509291"/>
    <lineage>
        <taxon>Eukaryota</taxon>
        <taxon>Metazoa</taxon>
        <taxon>Ecdysozoa</taxon>
        <taxon>Arthropoda</taxon>
        <taxon>Hexapoda</taxon>
        <taxon>Insecta</taxon>
        <taxon>Pterygota</taxon>
        <taxon>Neoptera</taxon>
        <taxon>Polyneoptera</taxon>
        <taxon>Orthoptera</taxon>
        <taxon>Ensifera</taxon>
        <taxon>Gryllidea</taxon>
        <taxon>Grylloidea</taxon>
        <taxon>Gryllidae</taxon>
        <taxon>Gryllinae</taxon>
        <taxon>Gryllus</taxon>
    </lineage>
</organism>
<dbReference type="EMBL" id="JAZDUA010000013">
    <property type="protein sequence ID" value="KAK7873452.1"/>
    <property type="molecule type" value="Genomic_DNA"/>
</dbReference>
<comment type="similarity">
    <text evidence="2 6">Belongs to the eukaryotic RPC3/POLR3C RNA polymerase subunit family.</text>
</comment>
<protein>
    <recommendedName>
        <fullName evidence="6">DNA-directed RNA polymerase III subunit RPC3</fullName>
        <shortName evidence="6">RNA polymerase III subunit C3</shortName>
    </recommendedName>
</protein>
<evidence type="ECO:0000259" key="7">
    <source>
        <dbReference type="Pfam" id="PF05645"/>
    </source>
</evidence>
<sequence length="480" mass="55502">MSVDCGILCSKIILEHFGGVVKTVAHDLFKVSSKTLSNIVATTKLQRSQVIECLRILVRYGLVTYKVSLQNPKIPEYSLSYEKVLLFPRYVRYMLLVKTLYGDEAELLIEELLRSGSEKASSIIVRATTRLKEIKKGCKEIPQLIIKQEDLFMSPSLSLKELTQMEEGHPEVPANDVTLRVNFDRFHQEFRDNIMISAIKRRIDDNAGELMRVILQQMYIRTEAWEPISNPIPVVEIRNAVHKVKTNPRLAQHLDQYLKVLDEDSSNFITKVADSGGGQYVVNIREAFIQLSWAAVENIVEERFGSKAARVFRLIKSKHFIEQEQIQQYALIPAKEAKLITYRLLEECFIQIQELRKSMSSAGPNKTFFLFHIDIDQVVKKCLEICYKALTNSMVRRQHERDEHKRLIEKQQRIESLTANLREQGAPADQIDELEELLTPLENEALERVRIMIARLGEAELRVDDNMFLLQLYLMYSNCK</sequence>
<evidence type="ECO:0000256" key="5">
    <source>
        <dbReference type="ARBA" id="ARBA00023242"/>
    </source>
</evidence>
<dbReference type="AlphaFoldDB" id="A0AAN9WB94"/>
<keyword evidence="3 6" id="KW-0240">DNA-directed RNA polymerase</keyword>
<dbReference type="Pfam" id="PF20912">
    <property type="entry name" value="RPC3_helical"/>
    <property type="match status" value="1"/>
</dbReference>
<dbReference type="PANTHER" id="PTHR12949">
    <property type="entry name" value="RNA POLYMERASE III DNA DIRECTED -RELATED"/>
    <property type="match status" value="1"/>
</dbReference>
<dbReference type="FunFam" id="1.10.10.10:FF:000199">
    <property type="entry name" value="DNA-directed RNA polymerase III subunit RPC3"/>
    <property type="match status" value="1"/>
</dbReference>
<evidence type="ECO:0000313" key="11">
    <source>
        <dbReference type="Proteomes" id="UP001378592"/>
    </source>
</evidence>
<feature type="domain" description="DNA-directed RNA polymerase III subunit RPC3 winged-helix" evidence="9">
    <location>
        <begin position="296"/>
        <end position="373"/>
    </location>
</feature>
<dbReference type="InterPro" id="IPR039748">
    <property type="entry name" value="RPC3"/>
</dbReference>
<evidence type="ECO:0000256" key="2">
    <source>
        <dbReference type="ARBA" id="ARBA00007206"/>
    </source>
</evidence>
<dbReference type="GO" id="GO:0006351">
    <property type="term" value="P:DNA-templated transcription"/>
    <property type="evidence" value="ECO:0007669"/>
    <property type="project" value="InterPro"/>
</dbReference>
<feature type="domain" description="RNA polymerase III Rpc82 C -terminal" evidence="7">
    <location>
        <begin position="134"/>
        <end position="291"/>
    </location>
</feature>
<proteinExistence type="inferred from homology"/>
<dbReference type="InterPro" id="IPR013197">
    <property type="entry name" value="RNA_pol_III_RPC82-rel_HTH"/>
</dbReference>
<accession>A0AAN9WB94</accession>
<dbReference type="Gene3D" id="6.10.140.1450">
    <property type="match status" value="1"/>
</dbReference>
<comment type="function">
    <text evidence="6">DNA-dependent RNA polymerase catalyzes the transcription of DNA into RNA using the four ribonucleoside triphosphates as substrates. Specific core component of RNA polymerase III which synthesizes small RNAs, such as 5S rRNA and tRNAs.</text>
</comment>
<keyword evidence="11" id="KW-1185">Reference proteome</keyword>
<dbReference type="Pfam" id="PF22536">
    <property type="entry name" value="WHD_POLR3C"/>
    <property type="match status" value="1"/>
</dbReference>
<dbReference type="GO" id="GO:0003697">
    <property type="term" value="F:single-stranded DNA binding"/>
    <property type="evidence" value="ECO:0007669"/>
    <property type="project" value="UniProtKB-UniRule"/>
</dbReference>
<name>A0AAN9WB94_9ORTH</name>
<dbReference type="InterPro" id="IPR008806">
    <property type="entry name" value="RNA_pol_III_Rpc82_C"/>
</dbReference>
<evidence type="ECO:0000256" key="6">
    <source>
        <dbReference type="RuleBase" id="RU367076"/>
    </source>
</evidence>
<evidence type="ECO:0000259" key="9">
    <source>
        <dbReference type="Pfam" id="PF22536"/>
    </source>
</evidence>
<evidence type="ECO:0000256" key="1">
    <source>
        <dbReference type="ARBA" id="ARBA00004123"/>
    </source>
</evidence>
<dbReference type="Gene3D" id="1.10.10.10">
    <property type="entry name" value="Winged helix-like DNA-binding domain superfamily/Winged helix DNA-binding domain"/>
    <property type="match status" value="4"/>
</dbReference>
<reference evidence="10 11" key="1">
    <citation type="submission" date="2024-03" db="EMBL/GenBank/DDBJ databases">
        <title>The genome assembly and annotation of the cricket Gryllus longicercus Weissman &amp; Gray.</title>
        <authorList>
            <person name="Szrajer S."/>
            <person name="Gray D."/>
            <person name="Ylla G."/>
        </authorList>
    </citation>
    <scope>NUCLEOTIDE SEQUENCE [LARGE SCALE GENOMIC DNA]</scope>
    <source>
        <strain evidence="10">DAG 2021-001</strain>
        <tissue evidence="10">Whole body minus gut</tissue>
    </source>
</reference>
<evidence type="ECO:0000256" key="4">
    <source>
        <dbReference type="ARBA" id="ARBA00023163"/>
    </source>
</evidence>
<gene>
    <name evidence="10" type="ORF">R5R35_011803</name>
</gene>
<comment type="subunit">
    <text evidence="6">Component of the RNA polymerase III (Pol III) complex consisting of 17 subunits.</text>
</comment>
<feature type="domain" description="RNA polymerase III subunit RPC82-related helix-turn-helix" evidence="8">
    <location>
        <begin position="8"/>
        <end position="65"/>
    </location>
</feature>
<dbReference type="GO" id="GO:0005666">
    <property type="term" value="C:RNA polymerase III complex"/>
    <property type="evidence" value="ECO:0007669"/>
    <property type="project" value="UniProtKB-UniRule"/>
</dbReference>
<dbReference type="Pfam" id="PF08221">
    <property type="entry name" value="HTH_9"/>
    <property type="match status" value="1"/>
</dbReference>
<dbReference type="Proteomes" id="UP001378592">
    <property type="component" value="Unassembled WGS sequence"/>
</dbReference>
<keyword evidence="5 6" id="KW-0539">Nucleus</keyword>
<dbReference type="Pfam" id="PF05645">
    <property type="entry name" value="RNA_pol_Rpc82"/>
    <property type="match status" value="1"/>
</dbReference>